<dbReference type="Pfam" id="PF13340">
    <property type="entry name" value="DUF4096"/>
    <property type="match status" value="1"/>
</dbReference>
<accession>A0ABP9HS51</accession>
<evidence type="ECO:0000313" key="4">
    <source>
        <dbReference type="Proteomes" id="UP001500610"/>
    </source>
</evidence>
<feature type="domain" description="Insertion element IS402-like" evidence="2">
    <location>
        <begin position="14"/>
        <end position="85"/>
    </location>
</feature>
<sequence>MQLVVLVMMSRGDLTDAEWAVLEPLLPVSNNRCGRWRDHRQVINGIIHRLSTGVQWRELPERFGPWKTAHKRHLLWSADGTWERLLQHVQSVADADGGIDWNINVDSTVARAHQHAAGAPKGPPPAPPGSSKGALQRSVRRLPAVVSLRDLLEEAVQQAKPSAGPAAG</sequence>
<dbReference type="PANTHER" id="PTHR46637">
    <property type="entry name" value="TIS1421-TRANSPOSASE PROTEIN A"/>
    <property type="match status" value="1"/>
</dbReference>
<feature type="region of interest" description="Disordered" evidence="1">
    <location>
        <begin position="112"/>
        <end position="138"/>
    </location>
</feature>
<protein>
    <recommendedName>
        <fullName evidence="2">Insertion element IS402-like domain-containing protein</fullName>
    </recommendedName>
</protein>
<dbReference type="InterPro" id="IPR025161">
    <property type="entry name" value="IS402-like_dom"/>
</dbReference>
<evidence type="ECO:0000313" key="3">
    <source>
        <dbReference type="EMBL" id="GAA4977128.1"/>
    </source>
</evidence>
<evidence type="ECO:0000259" key="2">
    <source>
        <dbReference type="Pfam" id="PF13340"/>
    </source>
</evidence>
<dbReference type="PANTHER" id="PTHR46637:SF1">
    <property type="entry name" value="BLL5188 PROTEIN"/>
    <property type="match status" value="1"/>
</dbReference>
<dbReference type="NCBIfam" id="NF033580">
    <property type="entry name" value="transpos_IS5_3"/>
    <property type="match status" value="1"/>
</dbReference>
<gene>
    <name evidence="3" type="ORF">GCM10023257_12890</name>
</gene>
<proteinExistence type="predicted"/>
<dbReference type="InterPro" id="IPR052909">
    <property type="entry name" value="Transposase_6_like"/>
</dbReference>
<dbReference type="Proteomes" id="UP001500610">
    <property type="component" value="Unassembled WGS sequence"/>
</dbReference>
<evidence type="ECO:0000256" key="1">
    <source>
        <dbReference type="SAM" id="MobiDB-lite"/>
    </source>
</evidence>
<comment type="caution">
    <text evidence="3">The sequence shown here is derived from an EMBL/GenBank/DDBJ whole genome shotgun (WGS) entry which is preliminary data.</text>
</comment>
<dbReference type="EMBL" id="BAABIV010000003">
    <property type="protein sequence ID" value="GAA4977128.1"/>
    <property type="molecule type" value="Genomic_DNA"/>
</dbReference>
<organism evidence="3 4">
    <name type="scientific">Streptomyces hyderabadensis</name>
    <dbReference type="NCBI Taxonomy" id="598549"/>
    <lineage>
        <taxon>Bacteria</taxon>
        <taxon>Bacillati</taxon>
        <taxon>Actinomycetota</taxon>
        <taxon>Actinomycetes</taxon>
        <taxon>Kitasatosporales</taxon>
        <taxon>Streptomycetaceae</taxon>
        <taxon>Streptomyces</taxon>
    </lineage>
</organism>
<name>A0ABP9HS51_9ACTN</name>
<keyword evidence="4" id="KW-1185">Reference proteome</keyword>
<reference evidence="4" key="1">
    <citation type="journal article" date="2019" name="Int. J. Syst. Evol. Microbiol.">
        <title>The Global Catalogue of Microorganisms (GCM) 10K type strain sequencing project: providing services to taxonomists for standard genome sequencing and annotation.</title>
        <authorList>
            <consortium name="The Broad Institute Genomics Platform"/>
            <consortium name="The Broad Institute Genome Sequencing Center for Infectious Disease"/>
            <person name="Wu L."/>
            <person name="Ma J."/>
        </authorList>
    </citation>
    <scope>NUCLEOTIDE SEQUENCE [LARGE SCALE GENOMIC DNA]</scope>
    <source>
        <strain evidence="4">JCM 17657</strain>
    </source>
</reference>